<proteinExistence type="predicted"/>
<name>A0ABV5J025_9ACTN</name>
<organism evidence="3 4">
    <name type="scientific">Nonomuraea spiralis</name>
    <dbReference type="NCBI Taxonomy" id="46182"/>
    <lineage>
        <taxon>Bacteria</taxon>
        <taxon>Bacillati</taxon>
        <taxon>Actinomycetota</taxon>
        <taxon>Actinomycetes</taxon>
        <taxon>Streptosporangiales</taxon>
        <taxon>Streptosporangiaceae</taxon>
        <taxon>Nonomuraea</taxon>
    </lineage>
</organism>
<accession>A0ABV5J025</accession>
<feature type="domain" description="4Fe-4S Wbl-type" evidence="2">
    <location>
        <begin position="14"/>
        <end position="74"/>
    </location>
</feature>
<evidence type="ECO:0000313" key="3">
    <source>
        <dbReference type="EMBL" id="MFB9209613.1"/>
    </source>
</evidence>
<comment type="caution">
    <text evidence="3">The sequence shown here is derived from an EMBL/GenBank/DDBJ whole genome shotgun (WGS) entry which is preliminary data.</text>
</comment>
<evidence type="ECO:0000256" key="1">
    <source>
        <dbReference type="SAM" id="MobiDB-lite"/>
    </source>
</evidence>
<feature type="region of interest" description="Disordered" evidence="1">
    <location>
        <begin position="95"/>
        <end position="125"/>
    </location>
</feature>
<evidence type="ECO:0000313" key="4">
    <source>
        <dbReference type="Proteomes" id="UP001589647"/>
    </source>
</evidence>
<gene>
    <name evidence="3" type="ORF">ACFFV7_51115</name>
</gene>
<dbReference type="RefSeq" id="WP_189648138.1">
    <property type="nucleotide sequence ID" value="NZ_BMRC01000006.1"/>
</dbReference>
<dbReference type="Proteomes" id="UP001589647">
    <property type="component" value="Unassembled WGS sequence"/>
</dbReference>
<dbReference type="EMBL" id="JBHMEI010000104">
    <property type="protein sequence ID" value="MFB9209613.1"/>
    <property type="molecule type" value="Genomic_DNA"/>
</dbReference>
<feature type="compositionally biased region" description="Basic residues" evidence="1">
    <location>
        <begin position="114"/>
        <end position="125"/>
    </location>
</feature>
<sequence length="125" mass="13914">MPRVKAPLDYLPKWQGVGPCVGQPNIMYGSPGRARATCYSCPVLDDCCEWILSLPFSADPGGVIAAMTLEEREAIHQNVTTRTCRTCGEPKPLTAFSKWKPHAPSRRPDCKPCDKHRRNTMRGTE</sequence>
<dbReference type="Pfam" id="PF02467">
    <property type="entry name" value="Whib"/>
    <property type="match status" value="1"/>
</dbReference>
<protein>
    <submittedName>
        <fullName evidence="3">WhiB family transcriptional regulator</fullName>
    </submittedName>
</protein>
<dbReference type="InterPro" id="IPR034768">
    <property type="entry name" value="4FE4S_WBL"/>
</dbReference>
<keyword evidence="4" id="KW-1185">Reference proteome</keyword>
<evidence type="ECO:0000259" key="2">
    <source>
        <dbReference type="Pfam" id="PF02467"/>
    </source>
</evidence>
<reference evidence="3 4" key="1">
    <citation type="submission" date="2024-09" db="EMBL/GenBank/DDBJ databases">
        <authorList>
            <person name="Sun Q."/>
            <person name="Mori K."/>
        </authorList>
    </citation>
    <scope>NUCLEOTIDE SEQUENCE [LARGE SCALE GENOMIC DNA]</scope>
    <source>
        <strain evidence="3 4">CCM 3426</strain>
    </source>
</reference>